<feature type="binding site" evidence="6">
    <location>
        <position position="57"/>
    </location>
    <ligand>
        <name>NADPH</name>
        <dbReference type="ChEBI" id="CHEBI:57783"/>
    </ligand>
</feature>
<dbReference type="HAMAP" id="MF_01925">
    <property type="entry name" value="P5C_reductase"/>
    <property type="match status" value="1"/>
</dbReference>
<dbReference type="AlphaFoldDB" id="A0A127F821"/>
<evidence type="ECO:0000256" key="3">
    <source>
        <dbReference type="ARBA" id="ARBA00023002"/>
    </source>
</evidence>
<comment type="pathway">
    <text evidence="4 7">Amino-acid biosynthesis; L-proline biosynthesis; L-proline from L-glutamate 5-semialdehyde: step 1/1.</text>
</comment>
<dbReference type="NCBIfam" id="TIGR00112">
    <property type="entry name" value="proC"/>
    <property type="match status" value="1"/>
</dbReference>
<dbReference type="PIRSF" id="PIRSF000193">
    <property type="entry name" value="Pyrrol-5-carb_rd"/>
    <property type="match status" value="1"/>
</dbReference>
<keyword evidence="4 7" id="KW-0641">Proline biosynthesis</keyword>
<evidence type="ECO:0000256" key="5">
    <source>
        <dbReference type="NCBIfam" id="TIGR00112"/>
    </source>
</evidence>
<dbReference type="InterPro" id="IPR036291">
    <property type="entry name" value="NAD(P)-bd_dom_sf"/>
</dbReference>
<comment type="catalytic activity">
    <reaction evidence="4">
        <text>L-proline + NAD(+) = (S)-1-pyrroline-5-carboxylate + NADH + 2 H(+)</text>
        <dbReference type="Rhea" id="RHEA:14105"/>
        <dbReference type="ChEBI" id="CHEBI:15378"/>
        <dbReference type="ChEBI" id="CHEBI:17388"/>
        <dbReference type="ChEBI" id="CHEBI:57540"/>
        <dbReference type="ChEBI" id="CHEBI:57945"/>
        <dbReference type="ChEBI" id="CHEBI:60039"/>
        <dbReference type="EC" id="1.5.1.2"/>
    </reaction>
</comment>
<dbReference type="PROSITE" id="PS00521">
    <property type="entry name" value="P5CR"/>
    <property type="match status" value="1"/>
</dbReference>
<name>A0A127F821_STEDE</name>
<dbReference type="SUPFAM" id="SSF51735">
    <property type="entry name" value="NAD(P)-binding Rossmann-fold domains"/>
    <property type="match status" value="1"/>
</dbReference>
<dbReference type="SUPFAM" id="SSF48179">
    <property type="entry name" value="6-phosphogluconate dehydrogenase C-terminal domain-like"/>
    <property type="match status" value="1"/>
</dbReference>
<evidence type="ECO:0000256" key="6">
    <source>
        <dbReference type="PIRSR" id="PIRSR000193-1"/>
    </source>
</evidence>
<dbReference type="UniPathway" id="UPA00098">
    <property type="reaction ID" value="UER00361"/>
</dbReference>
<dbReference type="EC" id="1.5.1.2" evidence="4 5"/>
<dbReference type="EMBL" id="CP011971">
    <property type="protein sequence ID" value="AMN45781.1"/>
    <property type="molecule type" value="Genomic_DNA"/>
</dbReference>
<keyword evidence="2 4" id="KW-0521">NADP</keyword>
<organism evidence="10 11">
    <name type="scientific">Steroidobacter denitrificans</name>
    <dbReference type="NCBI Taxonomy" id="465721"/>
    <lineage>
        <taxon>Bacteria</taxon>
        <taxon>Pseudomonadati</taxon>
        <taxon>Pseudomonadota</taxon>
        <taxon>Gammaproteobacteria</taxon>
        <taxon>Steroidobacterales</taxon>
        <taxon>Steroidobacteraceae</taxon>
        <taxon>Steroidobacter</taxon>
    </lineage>
</organism>
<keyword evidence="3 4" id="KW-0560">Oxidoreductase</keyword>
<dbReference type="GO" id="GO:0005737">
    <property type="term" value="C:cytoplasm"/>
    <property type="evidence" value="ECO:0007669"/>
    <property type="project" value="UniProtKB-SubCell"/>
</dbReference>
<sequence length="273" mass="28630">MAPGILAFIGGGNMAASLIGGLIARGMPAGRIIVADRVPEQLQALRTRFGIRTTSSNPAAAAEADTVLFAVKPQDLASVSAELRDVLARRRPLLISIAAGVHSRDLQRWVGGLPVVRCMPNRPAMQGCGVTGMYATHEVAATQRELAEQVLGAVGTVLWLEREEDLDAVTAISGSGPAYFFLLIESLQQAGQSLGLPEEISRKLAIETAYGASMMARVARESAATLREQVTSKGGTTEAALKHLEASDFRGIMATAVAAAARRSAQLAEELAG</sequence>
<accession>A0A127F821</accession>
<dbReference type="Proteomes" id="UP000070250">
    <property type="component" value="Chromosome"/>
</dbReference>
<dbReference type="GO" id="GO:0004735">
    <property type="term" value="F:pyrroline-5-carboxylate reductase activity"/>
    <property type="evidence" value="ECO:0007669"/>
    <property type="project" value="UniProtKB-UniRule"/>
</dbReference>
<comment type="function">
    <text evidence="4">Catalyzes the reduction of 1-pyrroline-5-carboxylate (PCA) to L-proline.</text>
</comment>
<dbReference type="Pfam" id="PF14748">
    <property type="entry name" value="P5CR_dimer"/>
    <property type="match status" value="1"/>
</dbReference>
<gene>
    <name evidence="4" type="primary">proC</name>
    <name evidence="10" type="ORF">ACG33_01395</name>
</gene>
<protein>
    <recommendedName>
        <fullName evidence="4 5">Pyrroline-5-carboxylate reductase</fullName>
        <shortName evidence="4">P5C reductase</shortName>
        <shortName evidence="4">P5CR</shortName>
        <ecNumber evidence="4 5">1.5.1.2</ecNumber>
    </recommendedName>
    <alternativeName>
        <fullName evidence="4">PCA reductase</fullName>
    </alternativeName>
</protein>
<dbReference type="GO" id="GO:0055129">
    <property type="term" value="P:L-proline biosynthetic process"/>
    <property type="evidence" value="ECO:0007669"/>
    <property type="project" value="UniProtKB-UniRule"/>
</dbReference>
<dbReference type="PANTHER" id="PTHR11645:SF0">
    <property type="entry name" value="PYRROLINE-5-CARBOXYLATE REDUCTASE 3"/>
    <property type="match status" value="1"/>
</dbReference>
<comment type="catalytic activity">
    <reaction evidence="4 7">
        <text>L-proline + NADP(+) = (S)-1-pyrroline-5-carboxylate + NADPH + 2 H(+)</text>
        <dbReference type="Rhea" id="RHEA:14109"/>
        <dbReference type="ChEBI" id="CHEBI:15378"/>
        <dbReference type="ChEBI" id="CHEBI:17388"/>
        <dbReference type="ChEBI" id="CHEBI:57783"/>
        <dbReference type="ChEBI" id="CHEBI:58349"/>
        <dbReference type="ChEBI" id="CHEBI:60039"/>
        <dbReference type="EC" id="1.5.1.2"/>
    </reaction>
</comment>
<keyword evidence="4 7" id="KW-0028">Amino-acid biosynthesis</keyword>
<dbReference type="KEGG" id="sdf:ACG33_01395"/>
<dbReference type="Pfam" id="PF03807">
    <property type="entry name" value="F420_oxidored"/>
    <property type="match status" value="1"/>
</dbReference>
<dbReference type="Gene3D" id="3.40.50.720">
    <property type="entry name" value="NAD(P)-binding Rossmann-like Domain"/>
    <property type="match status" value="1"/>
</dbReference>
<comment type="subcellular location">
    <subcellularLocation>
        <location evidence="4">Cytoplasm</location>
    </subcellularLocation>
</comment>
<comment type="similarity">
    <text evidence="1 4 7">Belongs to the pyrroline-5-carboxylate reductase family.</text>
</comment>
<evidence type="ECO:0000313" key="11">
    <source>
        <dbReference type="Proteomes" id="UP000070250"/>
    </source>
</evidence>
<reference evidence="10 11" key="1">
    <citation type="submission" date="2015-06" db="EMBL/GenBank/DDBJ databases">
        <title>A Comprehensive Approach to Explore the Metabolic and Phylogenetic Diversity of Bacterial Steroid Degradation in the Environment: Testosterone as an Example.</title>
        <authorList>
            <person name="Yang F.-C."/>
            <person name="Chen Y.-L."/>
            <person name="Yu C.-P."/>
            <person name="Tang S.-L."/>
            <person name="Wang P.-H."/>
            <person name="Ismail W."/>
            <person name="Wang C.-H."/>
            <person name="Yang C.-Y."/>
            <person name="Chiang Y.-R."/>
        </authorList>
    </citation>
    <scope>NUCLEOTIDE SEQUENCE [LARGE SCALE GENOMIC DNA]</scope>
    <source>
        <strain evidence="10 11">DSM 18526</strain>
    </source>
</reference>
<feature type="domain" description="Pyrroline-5-carboxylate reductase dimerisation" evidence="9">
    <location>
        <begin position="163"/>
        <end position="267"/>
    </location>
</feature>
<feature type="domain" description="Pyrroline-5-carboxylate reductase catalytic N-terminal" evidence="8">
    <location>
        <begin position="6"/>
        <end position="100"/>
    </location>
</feature>
<dbReference type="Gene3D" id="1.10.3730.10">
    <property type="entry name" value="ProC C-terminal domain-like"/>
    <property type="match status" value="1"/>
</dbReference>
<feature type="binding site" evidence="6">
    <location>
        <begin position="9"/>
        <end position="14"/>
    </location>
    <ligand>
        <name>NADP(+)</name>
        <dbReference type="ChEBI" id="CHEBI:58349"/>
    </ligand>
</feature>
<dbReference type="InterPro" id="IPR028939">
    <property type="entry name" value="P5C_Rdtase_cat_N"/>
</dbReference>
<dbReference type="InterPro" id="IPR008927">
    <property type="entry name" value="6-PGluconate_DH-like_C_sf"/>
</dbReference>
<evidence type="ECO:0000256" key="1">
    <source>
        <dbReference type="ARBA" id="ARBA00005525"/>
    </source>
</evidence>
<evidence type="ECO:0000256" key="2">
    <source>
        <dbReference type="ARBA" id="ARBA00022857"/>
    </source>
</evidence>
<proteinExistence type="inferred from homology"/>
<evidence type="ECO:0000259" key="9">
    <source>
        <dbReference type="Pfam" id="PF14748"/>
    </source>
</evidence>
<dbReference type="InterPro" id="IPR000304">
    <property type="entry name" value="Pyrroline-COOH_reductase"/>
</dbReference>
<keyword evidence="11" id="KW-1185">Reference proteome</keyword>
<evidence type="ECO:0000256" key="4">
    <source>
        <dbReference type="HAMAP-Rule" id="MF_01925"/>
    </source>
</evidence>
<dbReference type="FunFam" id="1.10.3730.10:FF:000001">
    <property type="entry name" value="Pyrroline-5-carboxylate reductase"/>
    <property type="match status" value="1"/>
</dbReference>
<evidence type="ECO:0000313" key="10">
    <source>
        <dbReference type="EMBL" id="AMN45781.1"/>
    </source>
</evidence>
<feature type="binding site" evidence="6">
    <location>
        <begin position="70"/>
        <end position="73"/>
    </location>
    <ligand>
        <name>NADP(+)</name>
        <dbReference type="ChEBI" id="CHEBI:58349"/>
    </ligand>
</feature>
<dbReference type="OrthoDB" id="9805754at2"/>
<evidence type="ECO:0000259" key="8">
    <source>
        <dbReference type="Pfam" id="PF03807"/>
    </source>
</evidence>
<dbReference type="InterPro" id="IPR053790">
    <property type="entry name" value="P5CR-like_CS"/>
</dbReference>
<dbReference type="STRING" id="465721.ACG33_01395"/>
<dbReference type="PATRIC" id="fig|465721.4.peg.306"/>
<keyword evidence="4" id="KW-0963">Cytoplasm</keyword>
<dbReference type="PANTHER" id="PTHR11645">
    <property type="entry name" value="PYRROLINE-5-CARBOXYLATE REDUCTASE"/>
    <property type="match status" value="1"/>
</dbReference>
<dbReference type="InterPro" id="IPR029036">
    <property type="entry name" value="P5CR_dimer"/>
</dbReference>
<evidence type="ECO:0000256" key="7">
    <source>
        <dbReference type="RuleBase" id="RU003903"/>
    </source>
</evidence>